<evidence type="ECO:0000313" key="6">
    <source>
        <dbReference type="EMBL" id="KRK46041.1"/>
    </source>
</evidence>
<dbReference type="PANTHER" id="PTHR43095">
    <property type="entry name" value="SUGAR KINASE"/>
    <property type="match status" value="1"/>
</dbReference>
<gene>
    <name evidence="6" type="ORF">FC66_GL001003</name>
</gene>
<evidence type="ECO:0000259" key="5">
    <source>
        <dbReference type="Pfam" id="PF02782"/>
    </source>
</evidence>
<accession>A0A0R1HKI6</accession>
<dbReference type="PANTHER" id="PTHR43095:SF5">
    <property type="entry name" value="XYLULOSE KINASE"/>
    <property type="match status" value="1"/>
</dbReference>
<sequence length="542" mass="59371">MINMDLVKTSQAVKNGQVSLGIELGSTRIKAVLVTDDFKTIATGSFNWENQLEDGLWTYSLEQVWLGIQTSYRQMAANVQSKYHEPLTKIDSIGVSAMMHGYLVFSEKDDLLVPFRTWRNNNTEQSADELTKLLNFNIPQRWSIAHLYQAVLNDETHVNDISHLETLASYVHYKLSGKKVIGIGDASGIFPIDEKTGTYSADLLDKFSDIKKVAEYDWNVKDILPTVLRAGENAGSLTDEGSKLLDASGKLEGGSLMAPPEGDAGTGMVGTNSVRKRTGNISVGTSAFSMTVLDAPMKKVYKDIDIVTTPSGAPVAMVHVNNSSSDINAWVSIFGEFAAKLGVQLTPDQLYERLFLESTHADADAGGLINYSYLSGENITHMSEGRPLFVRTPNSHFTLPNFIQTQLYAAFAPLKIGMDILSQEEHIQTDVMIAQGGILKTAVVGQQVLANTLNIPITVMSTAGEGGPWGMAVLAIFAKRNNNGQSLEDFLDHEVFVDPESMTLSPEPEGVEGYNKFISRYEAGLPVESEAIKTIKEEKRNE</sequence>
<dbReference type="Proteomes" id="UP000051450">
    <property type="component" value="Unassembled WGS sequence"/>
</dbReference>
<dbReference type="InterPro" id="IPR018484">
    <property type="entry name" value="FGGY_N"/>
</dbReference>
<feature type="domain" description="Carbohydrate kinase FGGY C-terminal" evidence="5">
    <location>
        <begin position="280"/>
        <end position="478"/>
    </location>
</feature>
<dbReference type="SUPFAM" id="SSF53067">
    <property type="entry name" value="Actin-like ATPase domain"/>
    <property type="match status" value="2"/>
</dbReference>
<comment type="similarity">
    <text evidence="1">Belongs to the FGGY kinase family.</text>
</comment>
<comment type="caution">
    <text evidence="6">The sequence shown here is derived from an EMBL/GenBank/DDBJ whole genome shotgun (WGS) entry which is preliminary data.</text>
</comment>
<evidence type="ECO:0000256" key="2">
    <source>
        <dbReference type="ARBA" id="ARBA00022679"/>
    </source>
</evidence>
<dbReference type="GO" id="GO:0005975">
    <property type="term" value="P:carbohydrate metabolic process"/>
    <property type="evidence" value="ECO:0007669"/>
    <property type="project" value="InterPro"/>
</dbReference>
<dbReference type="STRING" id="1423719.FC66_GL001003"/>
<evidence type="ECO:0000256" key="1">
    <source>
        <dbReference type="ARBA" id="ARBA00009156"/>
    </source>
</evidence>
<dbReference type="CDD" id="cd07809">
    <property type="entry name" value="ASKHA_NBD_FGGY_BaXK-like"/>
    <property type="match status" value="1"/>
</dbReference>
<dbReference type="Pfam" id="PF00370">
    <property type="entry name" value="FGGY_N"/>
    <property type="match status" value="1"/>
</dbReference>
<evidence type="ECO:0000256" key="3">
    <source>
        <dbReference type="ARBA" id="ARBA00022777"/>
    </source>
</evidence>
<organism evidence="6 7">
    <name type="scientific">Dellaglioa algida DSM 15638</name>
    <dbReference type="NCBI Taxonomy" id="1423719"/>
    <lineage>
        <taxon>Bacteria</taxon>
        <taxon>Bacillati</taxon>
        <taxon>Bacillota</taxon>
        <taxon>Bacilli</taxon>
        <taxon>Lactobacillales</taxon>
        <taxon>Lactobacillaceae</taxon>
        <taxon>Dellaglioa</taxon>
    </lineage>
</organism>
<dbReference type="EMBL" id="AZDI01000003">
    <property type="protein sequence ID" value="KRK46041.1"/>
    <property type="molecule type" value="Genomic_DNA"/>
</dbReference>
<dbReference type="InterPro" id="IPR050406">
    <property type="entry name" value="FGGY_Carb_Kinase"/>
</dbReference>
<evidence type="ECO:0000259" key="4">
    <source>
        <dbReference type="Pfam" id="PF00370"/>
    </source>
</evidence>
<dbReference type="AlphaFoldDB" id="A0A0R1HKI6"/>
<protein>
    <submittedName>
        <fullName evidence="6">AraB protein</fullName>
    </submittedName>
</protein>
<proteinExistence type="inferred from homology"/>
<keyword evidence="7" id="KW-1185">Reference proteome</keyword>
<name>A0A0R1HKI6_9LACO</name>
<reference evidence="6 7" key="1">
    <citation type="journal article" date="2015" name="Genome Announc.">
        <title>Expanding the biotechnology potential of lactobacilli through comparative genomics of 213 strains and associated genera.</title>
        <authorList>
            <person name="Sun Z."/>
            <person name="Harris H.M."/>
            <person name="McCann A."/>
            <person name="Guo C."/>
            <person name="Argimon S."/>
            <person name="Zhang W."/>
            <person name="Yang X."/>
            <person name="Jeffery I.B."/>
            <person name="Cooney J.C."/>
            <person name="Kagawa T.F."/>
            <person name="Liu W."/>
            <person name="Song Y."/>
            <person name="Salvetti E."/>
            <person name="Wrobel A."/>
            <person name="Rasinkangas P."/>
            <person name="Parkhill J."/>
            <person name="Rea M.C."/>
            <person name="O'Sullivan O."/>
            <person name="Ritari J."/>
            <person name="Douillard F.P."/>
            <person name="Paul Ross R."/>
            <person name="Yang R."/>
            <person name="Briner A.E."/>
            <person name="Felis G.E."/>
            <person name="de Vos W.M."/>
            <person name="Barrangou R."/>
            <person name="Klaenhammer T.R."/>
            <person name="Caufield P.W."/>
            <person name="Cui Y."/>
            <person name="Zhang H."/>
            <person name="O'Toole P.W."/>
        </authorList>
    </citation>
    <scope>NUCLEOTIDE SEQUENCE [LARGE SCALE GENOMIC DNA]</scope>
    <source>
        <strain evidence="6 7">DSM 15638</strain>
    </source>
</reference>
<keyword evidence="2" id="KW-0808">Transferase</keyword>
<dbReference type="PATRIC" id="fig|1423719.4.peg.1020"/>
<dbReference type="Pfam" id="PF02782">
    <property type="entry name" value="FGGY_C"/>
    <property type="match status" value="1"/>
</dbReference>
<feature type="domain" description="Carbohydrate kinase FGGY N-terminal" evidence="4">
    <location>
        <begin position="19"/>
        <end position="244"/>
    </location>
</feature>
<keyword evidence="3" id="KW-0418">Kinase</keyword>
<dbReference type="InterPro" id="IPR043129">
    <property type="entry name" value="ATPase_NBD"/>
</dbReference>
<evidence type="ECO:0000313" key="7">
    <source>
        <dbReference type="Proteomes" id="UP000051450"/>
    </source>
</evidence>
<dbReference type="InterPro" id="IPR018485">
    <property type="entry name" value="FGGY_C"/>
</dbReference>
<dbReference type="GO" id="GO:0016301">
    <property type="term" value="F:kinase activity"/>
    <property type="evidence" value="ECO:0007669"/>
    <property type="project" value="UniProtKB-KW"/>
</dbReference>
<dbReference type="Gene3D" id="3.30.420.40">
    <property type="match status" value="2"/>
</dbReference>